<proteinExistence type="predicted"/>
<accession>A0A319DJ57</accession>
<name>A0A319DJ57_9EURO</name>
<dbReference type="Proteomes" id="UP000247810">
    <property type="component" value="Unassembled WGS sequence"/>
</dbReference>
<dbReference type="AlphaFoldDB" id="A0A319DJ57"/>
<dbReference type="VEuPathDB" id="FungiDB:BO71DRAFT_396617"/>
<evidence type="ECO:0000313" key="2">
    <source>
        <dbReference type="Proteomes" id="UP000247810"/>
    </source>
</evidence>
<dbReference type="STRING" id="1448320.A0A319DJ57"/>
<organism evidence="1 2">
    <name type="scientific">Aspergillus ellipticus CBS 707.79</name>
    <dbReference type="NCBI Taxonomy" id="1448320"/>
    <lineage>
        <taxon>Eukaryota</taxon>
        <taxon>Fungi</taxon>
        <taxon>Dikarya</taxon>
        <taxon>Ascomycota</taxon>
        <taxon>Pezizomycotina</taxon>
        <taxon>Eurotiomycetes</taxon>
        <taxon>Eurotiomycetidae</taxon>
        <taxon>Eurotiales</taxon>
        <taxon>Aspergillaceae</taxon>
        <taxon>Aspergillus</taxon>
        <taxon>Aspergillus subgen. Circumdati</taxon>
    </lineage>
</organism>
<gene>
    <name evidence="1" type="ORF">BO71DRAFT_396617</name>
</gene>
<evidence type="ECO:0000313" key="1">
    <source>
        <dbReference type="EMBL" id="PYH96954.1"/>
    </source>
</evidence>
<sequence length="52" mass="6194">MLTVSVEAFAKLEHEELDTLAGEDEADTRMRARLERIRPRYIKALKEWYRGE</sequence>
<protein>
    <submittedName>
        <fullName evidence="1">Uncharacterized protein</fullName>
    </submittedName>
</protein>
<reference evidence="1 2" key="1">
    <citation type="submission" date="2018-02" db="EMBL/GenBank/DDBJ databases">
        <title>The genomes of Aspergillus section Nigri reveals drivers in fungal speciation.</title>
        <authorList>
            <consortium name="DOE Joint Genome Institute"/>
            <person name="Vesth T.C."/>
            <person name="Nybo J."/>
            <person name="Theobald S."/>
            <person name="Brandl J."/>
            <person name="Frisvad J.C."/>
            <person name="Nielsen K.F."/>
            <person name="Lyhne E.K."/>
            <person name="Kogle M.E."/>
            <person name="Kuo A."/>
            <person name="Riley R."/>
            <person name="Clum A."/>
            <person name="Nolan M."/>
            <person name="Lipzen A."/>
            <person name="Salamov A."/>
            <person name="Henrissat B."/>
            <person name="Wiebenga A."/>
            <person name="De vries R.P."/>
            <person name="Grigoriev I.V."/>
            <person name="Mortensen U.H."/>
            <person name="Andersen M.R."/>
            <person name="Baker S.E."/>
        </authorList>
    </citation>
    <scope>NUCLEOTIDE SEQUENCE [LARGE SCALE GENOMIC DNA]</scope>
    <source>
        <strain evidence="1 2">CBS 707.79</strain>
    </source>
</reference>
<keyword evidence="2" id="KW-1185">Reference proteome</keyword>
<dbReference type="EMBL" id="KZ825831">
    <property type="protein sequence ID" value="PYH96954.1"/>
    <property type="molecule type" value="Genomic_DNA"/>
</dbReference>